<reference evidence="2" key="1">
    <citation type="submission" date="2005-03" db="EMBL/GenBank/DDBJ databases">
        <authorList>
            <person name="Han Z."/>
        </authorList>
    </citation>
    <scope>NUCLEOTIDE SEQUENCE</scope>
</reference>
<reference evidence="2" key="2">
    <citation type="journal article" date="2006" name="PLoS Pathog.">
        <title>New perspectives on host-parasite interplay by comparative transcriptomic and proteomic analyses of Schistosoma japonicum.</title>
        <authorList>
            <person name="Liu F."/>
            <person name="Lu J."/>
            <person name="Hu W."/>
            <person name="Wang S.Y."/>
            <person name="Cui S.J."/>
            <person name="Chi M."/>
            <person name="Yan Q."/>
            <person name="Wang X.R."/>
            <person name="Song H.D."/>
            <person name="Xu X.N."/>
            <person name="Wang J.J."/>
            <person name="Zhang X.L."/>
            <person name="Zhang X."/>
            <person name="Wang Z.Q."/>
            <person name="Xue C.L."/>
            <person name="Brindley P.J."/>
            <person name="McManus D.P."/>
            <person name="Yang P.Y."/>
            <person name="Feng Z."/>
            <person name="Chen Z."/>
            <person name="Han Z.G."/>
        </authorList>
    </citation>
    <scope>NUCLEOTIDE SEQUENCE</scope>
</reference>
<evidence type="ECO:0000256" key="1">
    <source>
        <dbReference type="SAM" id="MobiDB-lite"/>
    </source>
</evidence>
<feature type="region of interest" description="Disordered" evidence="1">
    <location>
        <begin position="1"/>
        <end position="20"/>
    </location>
</feature>
<accession>Q5BVQ4</accession>
<protein>
    <submittedName>
        <fullName evidence="2">Uncharacterized protein</fullName>
    </submittedName>
</protein>
<organism evidence="2">
    <name type="scientific">Schistosoma japonicum</name>
    <name type="common">Blood fluke</name>
    <dbReference type="NCBI Taxonomy" id="6182"/>
    <lineage>
        <taxon>Eukaryota</taxon>
        <taxon>Metazoa</taxon>
        <taxon>Spiralia</taxon>
        <taxon>Lophotrochozoa</taxon>
        <taxon>Platyhelminthes</taxon>
        <taxon>Trematoda</taxon>
        <taxon>Digenea</taxon>
        <taxon>Strigeidida</taxon>
        <taxon>Schistosomatoidea</taxon>
        <taxon>Schistosomatidae</taxon>
        <taxon>Schistosoma</taxon>
    </lineage>
</organism>
<proteinExistence type="evidence at transcript level"/>
<evidence type="ECO:0000313" key="2">
    <source>
        <dbReference type="EMBL" id="AAX28521.1"/>
    </source>
</evidence>
<dbReference type="AlphaFoldDB" id="Q5BVQ4"/>
<name>Q5BVQ4_SCHJA</name>
<sequence>MKARGNHRHSHYHNTYSNLSNQQHLTPLIVYHQTEYKSDQT</sequence>
<feature type="compositionally biased region" description="Basic residues" evidence="1">
    <location>
        <begin position="1"/>
        <end position="12"/>
    </location>
</feature>
<dbReference type="EMBL" id="AY812632">
    <property type="protein sequence ID" value="AAX28521.1"/>
    <property type="molecule type" value="mRNA"/>
</dbReference>